<dbReference type="EMBL" id="CADCVF010000018">
    <property type="protein sequence ID" value="CAA9449766.1"/>
    <property type="molecule type" value="Genomic_DNA"/>
</dbReference>
<evidence type="ECO:0000313" key="2">
    <source>
        <dbReference type="EMBL" id="CAA9449766.1"/>
    </source>
</evidence>
<evidence type="ECO:0000256" key="1">
    <source>
        <dbReference type="SAM" id="MobiDB-lite"/>
    </source>
</evidence>
<accession>A0A6J4QN42</accession>
<feature type="compositionally biased region" description="Basic residues" evidence="1">
    <location>
        <begin position="74"/>
        <end position="88"/>
    </location>
</feature>
<feature type="non-terminal residue" evidence="2">
    <location>
        <position position="88"/>
    </location>
</feature>
<feature type="non-terminal residue" evidence="2">
    <location>
        <position position="1"/>
    </location>
</feature>
<feature type="region of interest" description="Disordered" evidence="1">
    <location>
        <begin position="1"/>
        <end position="88"/>
    </location>
</feature>
<feature type="compositionally biased region" description="Basic and acidic residues" evidence="1">
    <location>
        <begin position="35"/>
        <end position="52"/>
    </location>
</feature>
<feature type="compositionally biased region" description="Basic residues" evidence="1">
    <location>
        <begin position="53"/>
        <end position="66"/>
    </location>
</feature>
<organism evidence="2">
    <name type="scientific">uncultured Rubrobacteraceae bacterium</name>
    <dbReference type="NCBI Taxonomy" id="349277"/>
    <lineage>
        <taxon>Bacteria</taxon>
        <taxon>Bacillati</taxon>
        <taxon>Actinomycetota</taxon>
        <taxon>Rubrobacteria</taxon>
        <taxon>Rubrobacterales</taxon>
        <taxon>Rubrobacteraceae</taxon>
        <taxon>environmental samples</taxon>
    </lineage>
</organism>
<dbReference type="AlphaFoldDB" id="A0A6J4QN42"/>
<gene>
    <name evidence="2" type="ORF">AVDCRST_MAG58-879</name>
</gene>
<protein>
    <submittedName>
        <fullName evidence="2">Uncharacterized protein</fullName>
    </submittedName>
</protein>
<sequence>GEAVDRESHRRGEGRRGEPRYLGPPRHLHRRVRRRERDRDQRRPPARHDAGRQGHRLRRVRLHLQARRREGPLRSRRRPHRVRCRRKL</sequence>
<feature type="compositionally biased region" description="Basic and acidic residues" evidence="1">
    <location>
        <begin position="1"/>
        <end position="19"/>
    </location>
</feature>
<name>A0A6J4QN42_9ACTN</name>
<reference evidence="2" key="1">
    <citation type="submission" date="2020-02" db="EMBL/GenBank/DDBJ databases">
        <authorList>
            <person name="Meier V. D."/>
        </authorList>
    </citation>
    <scope>NUCLEOTIDE SEQUENCE</scope>
    <source>
        <strain evidence="2">AVDCRST_MAG58</strain>
    </source>
</reference>
<proteinExistence type="predicted"/>